<feature type="compositionally biased region" description="Acidic residues" evidence="1">
    <location>
        <begin position="1"/>
        <end position="10"/>
    </location>
</feature>
<accession>A0A9N9C221</accession>
<keyword evidence="3" id="KW-1185">Reference proteome</keyword>
<evidence type="ECO:0000313" key="3">
    <source>
        <dbReference type="Proteomes" id="UP000789572"/>
    </source>
</evidence>
<dbReference type="EMBL" id="CAJVPJ010001380">
    <property type="protein sequence ID" value="CAG8588842.1"/>
    <property type="molecule type" value="Genomic_DNA"/>
</dbReference>
<organism evidence="2 3">
    <name type="scientific">Paraglomus occultum</name>
    <dbReference type="NCBI Taxonomy" id="144539"/>
    <lineage>
        <taxon>Eukaryota</taxon>
        <taxon>Fungi</taxon>
        <taxon>Fungi incertae sedis</taxon>
        <taxon>Mucoromycota</taxon>
        <taxon>Glomeromycotina</taxon>
        <taxon>Glomeromycetes</taxon>
        <taxon>Paraglomerales</taxon>
        <taxon>Paraglomeraceae</taxon>
        <taxon>Paraglomus</taxon>
    </lineage>
</organism>
<feature type="compositionally biased region" description="Basic and acidic residues" evidence="1">
    <location>
        <begin position="19"/>
        <end position="41"/>
    </location>
</feature>
<evidence type="ECO:0000256" key="1">
    <source>
        <dbReference type="SAM" id="MobiDB-lite"/>
    </source>
</evidence>
<feature type="region of interest" description="Disordered" evidence="1">
    <location>
        <begin position="1"/>
        <end position="41"/>
    </location>
</feature>
<comment type="caution">
    <text evidence="2">The sequence shown here is derived from an EMBL/GenBank/DDBJ whole genome shotgun (WGS) entry which is preliminary data.</text>
</comment>
<protein>
    <submittedName>
        <fullName evidence="2">6298_t:CDS:1</fullName>
    </submittedName>
</protein>
<dbReference type="AlphaFoldDB" id="A0A9N9C221"/>
<gene>
    <name evidence="2" type="ORF">POCULU_LOCUS6866</name>
</gene>
<proteinExistence type="predicted"/>
<reference evidence="2" key="1">
    <citation type="submission" date="2021-06" db="EMBL/GenBank/DDBJ databases">
        <authorList>
            <person name="Kallberg Y."/>
            <person name="Tangrot J."/>
            <person name="Rosling A."/>
        </authorList>
    </citation>
    <scope>NUCLEOTIDE SEQUENCE</scope>
    <source>
        <strain evidence="2">IA702</strain>
    </source>
</reference>
<sequence length="41" mass="4725">MSTEAMDIDESPNSSKSTQKKEKEGKRRFEVKKEIIAHNNC</sequence>
<name>A0A9N9C221_9GLOM</name>
<dbReference type="Proteomes" id="UP000789572">
    <property type="component" value="Unassembled WGS sequence"/>
</dbReference>
<evidence type="ECO:0000313" key="2">
    <source>
        <dbReference type="EMBL" id="CAG8588842.1"/>
    </source>
</evidence>